<feature type="compositionally biased region" description="Basic and acidic residues" evidence="1">
    <location>
        <begin position="1"/>
        <end position="17"/>
    </location>
</feature>
<keyword evidence="2" id="KW-0812">Transmembrane</keyword>
<keyword evidence="2" id="KW-0472">Membrane</keyword>
<evidence type="ECO:0000313" key="3">
    <source>
        <dbReference type="EMBL" id="TDD49748.1"/>
    </source>
</evidence>
<dbReference type="Proteomes" id="UP000295124">
    <property type="component" value="Unassembled WGS sequence"/>
</dbReference>
<evidence type="ECO:0000256" key="1">
    <source>
        <dbReference type="SAM" id="MobiDB-lite"/>
    </source>
</evidence>
<dbReference type="EMBL" id="SMKX01000128">
    <property type="protein sequence ID" value="TDD49748.1"/>
    <property type="molecule type" value="Genomic_DNA"/>
</dbReference>
<protein>
    <submittedName>
        <fullName evidence="3">Uncharacterized protein</fullName>
    </submittedName>
</protein>
<organism evidence="3 4">
    <name type="scientific">Kribbella antibiotica</name>
    <dbReference type="NCBI Taxonomy" id="190195"/>
    <lineage>
        <taxon>Bacteria</taxon>
        <taxon>Bacillati</taxon>
        <taxon>Actinomycetota</taxon>
        <taxon>Actinomycetes</taxon>
        <taxon>Propionibacteriales</taxon>
        <taxon>Kribbellaceae</taxon>
        <taxon>Kribbella</taxon>
    </lineage>
</organism>
<dbReference type="AlphaFoldDB" id="A0A4R4YWB9"/>
<comment type="caution">
    <text evidence="3">The sequence shown here is derived from an EMBL/GenBank/DDBJ whole genome shotgun (WGS) entry which is preliminary data.</text>
</comment>
<dbReference type="RefSeq" id="WP_132174142.1">
    <property type="nucleotide sequence ID" value="NZ_SMKX01000128.1"/>
</dbReference>
<reference evidence="3 4" key="1">
    <citation type="submission" date="2019-03" db="EMBL/GenBank/DDBJ databases">
        <title>Draft genome sequences of novel Actinobacteria.</title>
        <authorList>
            <person name="Sahin N."/>
            <person name="Ay H."/>
            <person name="Saygin H."/>
        </authorList>
    </citation>
    <scope>NUCLEOTIDE SEQUENCE [LARGE SCALE GENOMIC DNA]</scope>
    <source>
        <strain evidence="3 4">JCM 13523</strain>
    </source>
</reference>
<proteinExistence type="predicted"/>
<evidence type="ECO:0000256" key="2">
    <source>
        <dbReference type="SAM" id="Phobius"/>
    </source>
</evidence>
<name>A0A4R4YWB9_9ACTN</name>
<gene>
    <name evidence="3" type="ORF">E1263_31845</name>
</gene>
<evidence type="ECO:0000313" key="4">
    <source>
        <dbReference type="Proteomes" id="UP000295124"/>
    </source>
</evidence>
<keyword evidence="2" id="KW-1133">Transmembrane helix</keyword>
<keyword evidence="4" id="KW-1185">Reference proteome</keyword>
<feature type="transmembrane region" description="Helical" evidence="2">
    <location>
        <begin position="42"/>
        <end position="60"/>
    </location>
</feature>
<accession>A0A4R4YWB9</accession>
<dbReference type="OrthoDB" id="3831528at2"/>
<feature type="region of interest" description="Disordered" evidence="1">
    <location>
        <begin position="1"/>
        <end position="32"/>
    </location>
</feature>
<sequence length="72" mass="7466">MTAENHDLQNDECRDLADQAATETDPLGPVSLPTRIRIGARALALTGIVGLSTIAMAVAADGGNTTTTTRPF</sequence>